<evidence type="ECO:0000256" key="14">
    <source>
        <dbReference type="HAMAP-Rule" id="MF_01021"/>
    </source>
</evidence>
<comment type="caution">
    <text evidence="16">The sequence shown here is derived from an EMBL/GenBank/DDBJ whole genome shotgun (WGS) entry which is preliminary data.</text>
</comment>
<dbReference type="GO" id="GO:0000287">
    <property type="term" value="F:magnesium ion binding"/>
    <property type="evidence" value="ECO:0007669"/>
    <property type="project" value="UniProtKB-UniRule"/>
</dbReference>
<dbReference type="EMBL" id="VDUX01000001">
    <property type="protein sequence ID" value="TXL63317.1"/>
    <property type="molecule type" value="Genomic_DNA"/>
</dbReference>
<comment type="pathway">
    <text evidence="4">Amino-acid biosynthesis; L-histidine biosynthesis; L-histidine from 5-phospho-alpha-D-ribose 1-diphosphate: step 2/9.</text>
</comment>
<proteinExistence type="inferred from homology"/>
<feature type="binding site" evidence="14">
    <location>
        <position position="88"/>
    </location>
    <ligand>
        <name>Zn(2+)</name>
        <dbReference type="ChEBI" id="CHEBI:29105"/>
        <note>ligand shared between dimeric partners</note>
    </ligand>
</feature>
<dbReference type="GO" id="GO:0004636">
    <property type="term" value="F:phosphoribosyl-ATP diphosphatase activity"/>
    <property type="evidence" value="ECO:0007669"/>
    <property type="project" value="UniProtKB-EC"/>
</dbReference>
<evidence type="ECO:0000256" key="12">
    <source>
        <dbReference type="ARBA" id="ARBA00022842"/>
    </source>
</evidence>
<comment type="catalytic activity">
    <reaction evidence="2">
        <text>1-(5-phospho-beta-D-ribosyl)-ATP + H2O = 1-(5-phospho-beta-D-ribosyl)-5'-AMP + diphosphate + H(+)</text>
        <dbReference type="Rhea" id="RHEA:22828"/>
        <dbReference type="ChEBI" id="CHEBI:15377"/>
        <dbReference type="ChEBI" id="CHEBI:15378"/>
        <dbReference type="ChEBI" id="CHEBI:33019"/>
        <dbReference type="ChEBI" id="CHEBI:59457"/>
        <dbReference type="ChEBI" id="CHEBI:73183"/>
        <dbReference type="EC" id="3.6.1.31"/>
    </reaction>
</comment>
<feature type="binding site" evidence="14">
    <location>
        <position position="91"/>
    </location>
    <ligand>
        <name>Mg(2+)</name>
        <dbReference type="ChEBI" id="CHEBI:18420"/>
    </ligand>
</feature>
<dbReference type="InterPro" id="IPR038019">
    <property type="entry name" value="PRib_AMP_CycHydrolase_sf"/>
</dbReference>
<feature type="domain" description="Phosphoribosyl-AMP cyclohydrolase" evidence="15">
    <location>
        <begin position="40"/>
        <end position="112"/>
    </location>
</feature>
<comment type="cofactor">
    <cofactor evidence="14">
        <name>Zn(2+)</name>
        <dbReference type="ChEBI" id="CHEBI:29105"/>
    </cofactor>
    <text evidence="14">Binds 1 zinc ion per subunit.</text>
</comment>
<comment type="cofactor">
    <cofactor evidence="14">
        <name>Mg(2+)</name>
        <dbReference type="ChEBI" id="CHEBI:18420"/>
    </cofactor>
    <text evidence="14">Binds 1 Mg(2+) ion per subunit.</text>
</comment>
<dbReference type="GO" id="GO:0005737">
    <property type="term" value="C:cytoplasm"/>
    <property type="evidence" value="ECO:0007669"/>
    <property type="project" value="UniProtKB-SubCell"/>
</dbReference>
<evidence type="ECO:0000256" key="13">
    <source>
        <dbReference type="ARBA" id="ARBA00023102"/>
    </source>
</evidence>
<dbReference type="GO" id="GO:0000105">
    <property type="term" value="P:L-histidine biosynthetic process"/>
    <property type="evidence" value="ECO:0007669"/>
    <property type="project" value="UniProtKB-UniRule"/>
</dbReference>
<evidence type="ECO:0000256" key="10">
    <source>
        <dbReference type="ARBA" id="ARBA00022801"/>
    </source>
</evidence>
<evidence type="ECO:0000256" key="1">
    <source>
        <dbReference type="ARBA" id="ARBA00000024"/>
    </source>
</evidence>
<keyword evidence="8 14" id="KW-0028">Amino-acid biosynthesis</keyword>
<comment type="pathway">
    <text evidence="3 14">Amino-acid biosynthesis; L-histidine biosynthesis; L-histidine from 5-phospho-alpha-D-ribose 1-diphosphate: step 3/9.</text>
</comment>
<feature type="binding site" evidence="14">
    <location>
        <position position="111"/>
    </location>
    <ligand>
        <name>Zn(2+)</name>
        <dbReference type="ChEBI" id="CHEBI:29105"/>
        <note>ligand shared between dimeric partners</note>
    </ligand>
</feature>
<dbReference type="AlphaFoldDB" id="A0A5C8NQB7"/>
<dbReference type="PANTHER" id="PTHR42945:SF11">
    <property type="entry name" value="PHOSPHORIBOSYL-AMP CYCLOHYDROLASE"/>
    <property type="match status" value="1"/>
</dbReference>
<evidence type="ECO:0000259" key="15">
    <source>
        <dbReference type="Pfam" id="PF01502"/>
    </source>
</evidence>
<dbReference type="OrthoDB" id="9795769at2"/>
<feature type="binding site" evidence="14">
    <location>
        <position position="87"/>
    </location>
    <ligand>
        <name>Mg(2+)</name>
        <dbReference type="ChEBI" id="CHEBI:18420"/>
    </ligand>
</feature>
<evidence type="ECO:0000256" key="5">
    <source>
        <dbReference type="ARBA" id="ARBA00007731"/>
    </source>
</evidence>
<dbReference type="SUPFAM" id="SSF141734">
    <property type="entry name" value="HisI-like"/>
    <property type="match status" value="1"/>
</dbReference>
<organism evidence="16 17">
    <name type="scientific">Aeromicrobium terrae</name>
    <dbReference type="NCBI Taxonomy" id="2498846"/>
    <lineage>
        <taxon>Bacteria</taxon>
        <taxon>Bacillati</taxon>
        <taxon>Actinomycetota</taxon>
        <taxon>Actinomycetes</taxon>
        <taxon>Propionibacteriales</taxon>
        <taxon>Nocardioidaceae</taxon>
        <taxon>Aeromicrobium</taxon>
    </lineage>
</organism>
<evidence type="ECO:0000256" key="2">
    <source>
        <dbReference type="ARBA" id="ARBA00001460"/>
    </source>
</evidence>
<keyword evidence="7 14" id="KW-0963">Cytoplasm</keyword>
<keyword evidence="13 14" id="KW-0368">Histidine biosynthesis</keyword>
<feature type="binding site" evidence="14">
    <location>
        <position position="89"/>
    </location>
    <ligand>
        <name>Mg(2+)</name>
        <dbReference type="ChEBI" id="CHEBI:18420"/>
    </ligand>
</feature>
<comment type="catalytic activity">
    <reaction evidence="1 14">
        <text>1-(5-phospho-beta-D-ribosyl)-5'-AMP + H2O = 1-(5-phospho-beta-D-ribosyl)-5-[(5-phospho-beta-D-ribosylamino)methylideneamino]imidazole-4-carboxamide</text>
        <dbReference type="Rhea" id="RHEA:20049"/>
        <dbReference type="ChEBI" id="CHEBI:15377"/>
        <dbReference type="ChEBI" id="CHEBI:58435"/>
        <dbReference type="ChEBI" id="CHEBI:59457"/>
        <dbReference type="EC" id="3.5.4.19"/>
    </reaction>
</comment>
<dbReference type="Gene3D" id="3.10.20.810">
    <property type="entry name" value="Phosphoribosyl-AMP cyclohydrolase"/>
    <property type="match status" value="1"/>
</dbReference>
<name>A0A5C8NQB7_9ACTN</name>
<dbReference type="PANTHER" id="PTHR42945">
    <property type="entry name" value="HISTIDINE BIOSYNTHESIS BIFUNCTIONAL PROTEIN"/>
    <property type="match status" value="1"/>
</dbReference>
<keyword evidence="17" id="KW-1185">Reference proteome</keyword>
<sequence length="118" mass="13053">MREDGPVTSLDPAVAARLKRDADGLVAAVVQDADSRDVLMVGWMDDEALHRTLTSGRSTFWSRSRQDYWVKGETSGNIQEVREVRLDCDGDTLLVVVDQTGPACHTGDRTCFDADRLL</sequence>
<dbReference type="NCBIfam" id="NF000768">
    <property type="entry name" value="PRK00051.1"/>
    <property type="match status" value="1"/>
</dbReference>
<comment type="similarity">
    <text evidence="5">In the C-terminal section; belongs to the PRA-PH family.</text>
</comment>
<comment type="function">
    <text evidence="14">Catalyzes the hydrolysis of the adenine ring of phosphoribosyl-AMP.</text>
</comment>
<evidence type="ECO:0000256" key="8">
    <source>
        <dbReference type="ARBA" id="ARBA00022605"/>
    </source>
</evidence>
<dbReference type="InterPro" id="IPR002496">
    <property type="entry name" value="PRib_AMP_CycHydrolase_dom"/>
</dbReference>
<dbReference type="HAMAP" id="MF_01021">
    <property type="entry name" value="HisI"/>
    <property type="match status" value="1"/>
</dbReference>
<keyword evidence="12 14" id="KW-0460">Magnesium</keyword>
<keyword evidence="10 14" id="KW-0378">Hydrolase</keyword>
<accession>A0A5C8NQB7</accession>
<comment type="subunit">
    <text evidence="14">Homodimer.</text>
</comment>
<comment type="subcellular location">
    <subcellularLocation>
        <location evidence="14">Cytoplasm</location>
    </subcellularLocation>
</comment>
<comment type="similarity">
    <text evidence="14">Belongs to the PRA-CH family.</text>
</comment>
<comment type="similarity">
    <text evidence="6">In the N-terminal section; belongs to the PRA-CH family.</text>
</comment>
<dbReference type="FunFam" id="3.10.20.810:FF:000001">
    <property type="entry name" value="Histidine biosynthesis bifunctional protein HisIE"/>
    <property type="match status" value="1"/>
</dbReference>
<evidence type="ECO:0000313" key="17">
    <source>
        <dbReference type="Proteomes" id="UP000321571"/>
    </source>
</evidence>
<dbReference type="GO" id="GO:0004635">
    <property type="term" value="F:phosphoribosyl-AMP cyclohydrolase activity"/>
    <property type="evidence" value="ECO:0007669"/>
    <property type="project" value="UniProtKB-UniRule"/>
</dbReference>
<keyword evidence="11 14" id="KW-0862">Zinc</keyword>
<evidence type="ECO:0000256" key="4">
    <source>
        <dbReference type="ARBA" id="ARBA00005204"/>
    </source>
</evidence>
<dbReference type="Pfam" id="PF01502">
    <property type="entry name" value="PRA-CH"/>
    <property type="match status" value="1"/>
</dbReference>
<dbReference type="InterPro" id="IPR026660">
    <property type="entry name" value="PRA-CH"/>
</dbReference>
<evidence type="ECO:0000256" key="9">
    <source>
        <dbReference type="ARBA" id="ARBA00022723"/>
    </source>
</evidence>
<evidence type="ECO:0000256" key="6">
    <source>
        <dbReference type="ARBA" id="ARBA00008299"/>
    </source>
</evidence>
<gene>
    <name evidence="14 16" type="primary">hisI</name>
    <name evidence="16" type="ORF">FHP06_01055</name>
</gene>
<dbReference type="Proteomes" id="UP000321571">
    <property type="component" value="Unassembled WGS sequence"/>
</dbReference>
<feature type="binding site" evidence="14">
    <location>
        <position position="104"/>
    </location>
    <ligand>
        <name>Zn(2+)</name>
        <dbReference type="ChEBI" id="CHEBI:29105"/>
        <note>ligand shared between dimeric partners</note>
    </ligand>
</feature>
<dbReference type="GO" id="GO:0008270">
    <property type="term" value="F:zinc ion binding"/>
    <property type="evidence" value="ECO:0007669"/>
    <property type="project" value="UniProtKB-UniRule"/>
</dbReference>
<evidence type="ECO:0000313" key="16">
    <source>
        <dbReference type="EMBL" id="TXL63317.1"/>
    </source>
</evidence>
<evidence type="ECO:0000256" key="11">
    <source>
        <dbReference type="ARBA" id="ARBA00022833"/>
    </source>
</evidence>
<dbReference type="UniPathway" id="UPA00031">
    <property type="reaction ID" value="UER00008"/>
</dbReference>
<protein>
    <recommendedName>
        <fullName evidence="14">Phosphoribosyl-AMP cyclohydrolase</fullName>
        <shortName evidence="14">PRA-CH</shortName>
        <ecNumber evidence="14">3.5.4.19</ecNumber>
    </recommendedName>
</protein>
<evidence type="ECO:0000256" key="3">
    <source>
        <dbReference type="ARBA" id="ARBA00005169"/>
    </source>
</evidence>
<keyword evidence="9 14" id="KW-0479">Metal-binding</keyword>
<dbReference type="EC" id="3.5.4.19" evidence="14"/>
<reference evidence="16 17" key="1">
    <citation type="submission" date="2019-06" db="EMBL/GenBank/DDBJ databases">
        <title>Aeromicrobium sp. nov., isolated from a maize field.</title>
        <authorList>
            <person name="Lin S.-Y."/>
            <person name="Tsai C.-F."/>
            <person name="Young C.-C."/>
        </authorList>
    </citation>
    <scope>NUCLEOTIDE SEQUENCE [LARGE SCALE GENOMIC DNA]</scope>
    <source>
        <strain evidence="16 17">CC-CFT486</strain>
    </source>
</reference>
<evidence type="ECO:0000256" key="7">
    <source>
        <dbReference type="ARBA" id="ARBA00022490"/>
    </source>
</evidence>